<dbReference type="EMBL" id="JACIJP010000002">
    <property type="protein sequence ID" value="MBB6123830.1"/>
    <property type="molecule type" value="Genomic_DNA"/>
</dbReference>
<comment type="caution">
    <text evidence="2">The sequence shown here is derived from an EMBL/GenBank/DDBJ whole genome shotgun (WGS) entry which is preliminary data.</text>
</comment>
<gene>
    <name evidence="2" type="ORF">FHS92_001559</name>
</gene>
<evidence type="ECO:0000313" key="3">
    <source>
        <dbReference type="Proteomes" id="UP000552700"/>
    </source>
</evidence>
<dbReference type="RefSeq" id="WP_184079297.1">
    <property type="nucleotide sequence ID" value="NZ_JACIJP010000002.1"/>
</dbReference>
<keyword evidence="3" id="KW-1185">Reference proteome</keyword>
<reference evidence="2 3" key="1">
    <citation type="submission" date="2020-08" db="EMBL/GenBank/DDBJ databases">
        <title>Genomic Encyclopedia of Type Strains, Phase IV (KMG-IV): sequencing the most valuable type-strain genomes for metagenomic binning, comparative biology and taxonomic classification.</title>
        <authorList>
            <person name="Goeker M."/>
        </authorList>
    </citation>
    <scope>NUCLEOTIDE SEQUENCE [LARGE SCALE GENOMIC DNA]</scope>
    <source>
        <strain evidence="2 3">DSM 102255</strain>
    </source>
</reference>
<evidence type="ECO:0000256" key="1">
    <source>
        <dbReference type="SAM" id="SignalP"/>
    </source>
</evidence>
<dbReference type="Proteomes" id="UP000552700">
    <property type="component" value="Unassembled WGS sequence"/>
</dbReference>
<name>A0A841IZS0_9SPHN</name>
<evidence type="ECO:0000313" key="2">
    <source>
        <dbReference type="EMBL" id="MBB6123830.1"/>
    </source>
</evidence>
<dbReference type="AlphaFoldDB" id="A0A841IZS0"/>
<proteinExistence type="predicted"/>
<keyword evidence="1" id="KW-0732">Signal</keyword>
<feature type="chain" id="PRO_5032855165" description="Secreted protein" evidence="1">
    <location>
        <begin position="21"/>
        <end position="106"/>
    </location>
</feature>
<protein>
    <recommendedName>
        <fullName evidence="4">Secreted protein</fullName>
    </recommendedName>
</protein>
<organism evidence="2 3">
    <name type="scientific">Sphingobium subterraneum</name>
    <dbReference type="NCBI Taxonomy" id="627688"/>
    <lineage>
        <taxon>Bacteria</taxon>
        <taxon>Pseudomonadati</taxon>
        <taxon>Pseudomonadota</taxon>
        <taxon>Alphaproteobacteria</taxon>
        <taxon>Sphingomonadales</taxon>
        <taxon>Sphingomonadaceae</taxon>
        <taxon>Sphingobium</taxon>
    </lineage>
</organism>
<accession>A0A841IZS0</accession>
<evidence type="ECO:0008006" key="4">
    <source>
        <dbReference type="Google" id="ProtNLM"/>
    </source>
</evidence>
<feature type="signal peptide" evidence="1">
    <location>
        <begin position="1"/>
        <end position="20"/>
    </location>
</feature>
<sequence length="106" mass="11664">MSATRLIALGALMLSASAWAETRPLPPRAGEGIPDYVSRLSTLDQRANSGSGRALNDARRIGVKANIDGLRRLLDRYRADNVLTVDERRDLNQQFQAVSSSIDRAR</sequence>